<proteinExistence type="predicted"/>
<reference evidence="1 2" key="1">
    <citation type="submission" date="2020-12" db="EMBL/GenBank/DDBJ databases">
        <title>FDA dAtabase for Regulatory Grade micrObial Sequences (FDA-ARGOS): Supporting development and validation of Infectious Disease Dx tests.</title>
        <authorList>
            <person name="Kerrigan L."/>
            <person name="Long C."/>
            <person name="Tallon L."/>
            <person name="Sadzewicz L."/>
            <person name="Zhao X."/>
            <person name="Boylan J."/>
            <person name="Ott S."/>
            <person name="Bowen H."/>
            <person name="Vavikolanu K."/>
            <person name="Mehta A."/>
            <person name="Aluvathingal J."/>
            <person name="Nadendla S."/>
            <person name="Yan Y."/>
            <person name="Sichtig H."/>
        </authorList>
    </citation>
    <scope>NUCLEOTIDE SEQUENCE [LARGE SCALE GENOMIC DNA]</scope>
    <source>
        <strain evidence="1 2">FDAARGOS_1031</strain>
    </source>
</reference>
<organism evidence="1 2">
    <name type="scientific">Elizabethkingia bruuniana</name>
    <dbReference type="NCBI Taxonomy" id="1756149"/>
    <lineage>
        <taxon>Bacteria</taxon>
        <taxon>Pseudomonadati</taxon>
        <taxon>Bacteroidota</taxon>
        <taxon>Flavobacteriia</taxon>
        <taxon>Flavobacteriales</taxon>
        <taxon>Weeksellaceae</taxon>
        <taxon>Elizabethkingia</taxon>
    </lineage>
</organism>
<keyword evidence="2" id="KW-1185">Reference proteome</keyword>
<protein>
    <recommendedName>
        <fullName evidence="3">SRPBCC family protein</fullName>
    </recommendedName>
</protein>
<dbReference type="RefSeq" id="WP_034869409.1">
    <property type="nucleotide sequence ID" value="NZ_CBCSDR010000004.1"/>
</dbReference>
<evidence type="ECO:0000313" key="1">
    <source>
        <dbReference type="EMBL" id="QQN60187.1"/>
    </source>
</evidence>
<dbReference type="SUPFAM" id="SSF55961">
    <property type="entry name" value="Bet v1-like"/>
    <property type="match status" value="1"/>
</dbReference>
<accession>A0A7T7V1P3</accession>
<evidence type="ECO:0008006" key="3">
    <source>
        <dbReference type="Google" id="ProtNLM"/>
    </source>
</evidence>
<dbReference type="AlphaFoldDB" id="A0A7T7V1P3"/>
<dbReference type="Gene3D" id="3.30.530.20">
    <property type="match status" value="1"/>
</dbReference>
<evidence type="ECO:0000313" key="2">
    <source>
        <dbReference type="Proteomes" id="UP000595426"/>
    </source>
</evidence>
<name>A0A7T7V1P3_9FLAO</name>
<dbReference type="KEGG" id="egm:AYC65_14695"/>
<dbReference type="InterPro" id="IPR023393">
    <property type="entry name" value="START-like_dom_sf"/>
</dbReference>
<sequence>MKVINLHKRILDQPISEIGKLLNTLATDNDMMLATDKWSPMKLDNGLQIGSKGGHGPIKYFVTEYQPERSITFQFDLPGFNGFHRFDINELEPDKTELSHIIRMTTTGSATLKWALAIRWLHDAYIEDAFDKVENQFIKDKKNSEWSLWVKLLRKIMKPKNK</sequence>
<dbReference type="OrthoDB" id="7067492at2"/>
<gene>
    <name evidence="1" type="ORF">I6H88_06300</name>
</gene>
<dbReference type="GeneID" id="93134161"/>
<dbReference type="EMBL" id="CP067018">
    <property type="protein sequence ID" value="QQN60187.1"/>
    <property type="molecule type" value="Genomic_DNA"/>
</dbReference>
<dbReference type="Proteomes" id="UP000595426">
    <property type="component" value="Chromosome"/>
</dbReference>